<dbReference type="PANTHER" id="PTHR38342">
    <property type="entry name" value="SLR5037 PROTEIN"/>
    <property type="match status" value="1"/>
</dbReference>
<name>A0ABT4IW51_9GAMM</name>
<gene>
    <name evidence="2" type="ORF">L0635_12365</name>
</gene>
<proteinExistence type="predicted"/>
<dbReference type="InterPro" id="IPR035923">
    <property type="entry name" value="TT1751-like_sf"/>
</dbReference>
<dbReference type="RefSeq" id="WP_085917173.1">
    <property type="nucleotide sequence ID" value="NZ_JAKNQT010000003.1"/>
</dbReference>
<dbReference type="Pfam" id="PF03625">
    <property type="entry name" value="DUF302"/>
    <property type="match status" value="1"/>
</dbReference>
<organism evidence="2 3">
    <name type="scientific">Vreelandella janggokensis</name>
    <dbReference type="NCBI Taxonomy" id="370767"/>
    <lineage>
        <taxon>Bacteria</taxon>
        <taxon>Pseudomonadati</taxon>
        <taxon>Pseudomonadota</taxon>
        <taxon>Gammaproteobacteria</taxon>
        <taxon>Oceanospirillales</taxon>
        <taxon>Halomonadaceae</taxon>
        <taxon>Vreelandella</taxon>
    </lineage>
</organism>
<reference evidence="2 3" key="1">
    <citation type="submission" date="2022-02" db="EMBL/GenBank/DDBJ databases">
        <title>Study of halophilic communities from a Mexican lake.</title>
        <authorList>
            <person name="Hernandez-Soto L.M."/>
            <person name="Martinez-Abarca F."/>
            <person name="Ramirez-Saad H.C."/>
            <person name="Aguirre-Garrido J.F."/>
        </authorList>
    </citation>
    <scope>NUCLEOTIDE SEQUENCE [LARGE SCALE GENOMIC DNA]</scope>
    <source>
        <strain evidence="2 3">Hjan13</strain>
    </source>
</reference>
<keyword evidence="3" id="KW-1185">Reference proteome</keyword>
<dbReference type="Proteomes" id="UP001321125">
    <property type="component" value="Unassembled WGS sequence"/>
</dbReference>
<sequence>MRPFYGLGIAVLGGLLSQPVLAERDNGIEHVISDSAYSTVVRQLNTALEDNGLNIMATVNHGQNAANNDLELPPTMTFIFGNPKVGTPMMQCQGSVALDLPQKMVVRETDDGVRLEWNDPHYLAERHGLEGCDLPLGNVADVLRDVAESAAQ</sequence>
<evidence type="ECO:0000259" key="1">
    <source>
        <dbReference type="Pfam" id="PF03625"/>
    </source>
</evidence>
<evidence type="ECO:0000313" key="3">
    <source>
        <dbReference type="Proteomes" id="UP001321125"/>
    </source>
</evidence>
<protein>
    <submittedName>
        <fullName evidence="2">DUF302 domain-containing protein</fullName>
    </submittedName>
</protein>
<dbReference type="InterPro" id="IPR005180">
    <property type="entry name" value="DUF302"/>
</dbReference>
<dbReference type="CDD" id="cd14797">
    <property type="entry name" value="DUF302"/>
    <property type="match status" value="1"/>
</dbReference>
<comment type="caution">
    <text evidence="2">The sequence shown here is derived from an EMBL/GenBank/DDBJ whole genome shotgun (WGS) entry which is preliminary data.</text>
</comment>
<dbReference type="PANTHER" id="PTHR38342:SF2">
    <property type="entry name" value="INNER MEMBRANE OR EXPORTED"/>
    <property type="match status" value="1"/>
</dbReference>
<feature type="domain" description="DUF302" evidence="1">
    <location>
        <begin position="59"/>
        <end position="120"/>
    </location>
</feature>
<accession>A0ABT4IW51</accession>
<dbReference type="SUPFAM" id="SSF103247">
    <property type="entry name" value="TT1751-like"/>
    <property type="match status" value="1"/>
</dbReference>
<dbReference type="Gene3D" id="3.30.310.70">
    <property type="entry name" value="TT1751-like domain"/>
    <property type="match status" value="1"/>
</dbReference>
<dbReference type="EMBL" id="JAKNQU010000004">
    <property type="protein sequence ID" value="MCZ0927876.1"/>
    <property type="molecule type" value="Genomic_DNA"/>
</dbReference>
<evidence type="ECO:0000313" key="2">
    <source>
        <dbReference type="EMBL" id="MCZ0927876.1"/>
    </source>
</evidence>